<evidence type="ECO:0000313" key="1">
    <source>
        <dbReference type="EMBL" id="KAH7996449.1"/>
    </source>
</evidence>
<protein>
    <submittedName>
        <fullName evidence="1">Uncharacterized protein</fullName>
    </submittedName>
</protein>
<gene>
    <name evidence="1" type="ORF">K3G42_006433</name>
</gene>
<accession>A0ACB8EUW2</accession>
<dbReference type="EMBL" id="CM037628">
    <property type="protein sequence ID" value="KAH7996449.1"/>
    <property type="molecule type" value="Genomic_DNA"/>
</dbReference>
<name>A0ACB8EUW2_9SAUR</name>
<evidence type="ECO:0000313" key="2">
    <source>
        <dbReference type="Proteomes" id="UP000827872"/>
    </source>
</evidence>
<reference evidence="1" key="1">
    <citation type="submission" date="2021-08" db="EMBL/GenBank/DDBJ databases">
        <title>The first chromosome-level gecko genome reveals the dynamic sex chromosomes of Neotropical dwarf geckos (Sphaerodactylidae: Sphaerodactylus).</title>
        <authorList>
            <person name="Pinto B.J."/>
            <person name="Keating S.E."/>
            <person name="Gamble T."/>
        </authorList>
    </citation>
    <scope>NUCLEOTIDE SEQUENCE</scope>
    <source>
        <strain evidence="1">TG3544</strain>
    </source>
</reference>
<keyword evidence="2" id="KW-1185">Reference proteome</keyword>
<dbReference type="Proteomes" id="UP000827872">
    <property type="component" value="Linkage Group LG15"/>
</dbReference>
<comment type="caution">
    <text evidence="1">The sequence shown here is derived from an EMBL/GenBank/DDBJ whole genome shotgun (WGS) entry which is preliminary data.</text>
</comment>
<sequence length="113" mass="13211">MPVRGLPVIYNPQIFNRHGAQLWLWTFFYYRLIILAFRTESRVIRAKGMFPQTKISPFLLPPPPHPPNLIKASVINLCKVRFPISLVNYSKCKYLPFYGFTGAHRKAKFCARK</sequence>
<organism evidence="1 2">
    <name type="scientific">Sphaerodactylus townsendi</name>
    <dbReference type="NCBI Taxonomy" id="933632"/>
    <lineage>
        <taxon>Eukaryota</taxon>
        <taxon>Metazoa</taxon>
        <taxon>Chordata</taxon>
        <taxon>Craniata</taxon>
        <taxon>Vertebrata</taxon>
        <taxon>Euteleostomi</taxon>
        <taxon>Lepidosauria</taxon>
        <taxon>Squamata</taxon>
        <taxon>Bifurcata</taxon>
        <taxon>Gekkota</taxon>
        <taxon>Sphaerodactylidae</taxon>
        <taxon>Sphaerodactylus</taxon>
    </lineage>
</organism>
<proteinExistence type="predicted"/>